<sequence>MPNGTYFQSVSAIPTPPPTSPPYSSTSKTATAAAASASASDFAAPNDATSKLTEAIDDFLGDLEKKFKGISDEILTKLDDMAERCDRLEQEILFRDTRAMEDVGKTPTGSAAGST</sequence>
<reference evidence="3 4" key="1">
    <citation type="submission" date="2023-06" db="EMBL/GenBank/DDBJ databases">
        <title>Black Yeasts Isolated from many extreme environments.</title>
        <authorList>
            <person name="Coleine C."/>
            <person name="Stajich J.E."/>
            <person name="Selbmann L."/>
        </authorList>
    </citation>
    <scope>NUCLEOTIDE SEQUENCE [LARGE SCALE GENOMIC DNA]</scope>
    <source>
        <strain evidence="3 4">CCFEE 5887</strain>
    </source>
</reference>
<evidence type="ECO:0000256" key="1">
    <source>
        <dbReference type="ARBA" id="ARBA00006349"/>
    </source>
</evidence>
<dbReference type="Pfam" id="PF06825">
    <property type="entry name" value="HSBP1"/>
    <property type="match status" value="1"/>
</dbReference>
<dbReference type="GO" id="GO:0003714">
    <property type="term" value="F:transcription corepressor activity"/>
    <property type="evidence" value="ECO:0007669"/>
    <property type="project" value="InterPro"/>
</dbReference>
<evidence type="ECO:0000313" key="4">
    <source>
        <dbReference type="Proteomes" id="UP001345827"/>
    </source>
</evidence>
<evidence type="ECO:0008006" key="5">
    <source>
        <dbReference type="Google" id="ProtNLM"/>
    </source>
</evidence>
<keyword evidence="4" id="KW-1185">Reference proteome</keyword>
<organism evidence="3 4">
    <name type="scientific">Vermiconidia calcicola</name>
    <dbReference type="NCBI Taxonomy" id="1690605"/>
    <lineage>
        <taxon>Eukaryota</taxon>
        <taxon>Fungi</taxon>
        <taxon>Dikarya</taxon>
        <taxon>Ascomycota</taxon>
        <taxon>Pezizomycotina</taxon>
        <taxon>Dothideomycetes</taxon>
        <taxon>Dothideomycetidae</taxon>
        <taxon>Mycosphaerellales</taxon>
        <taxon>Extremaceae</taxon>
        <taxon>Vermiconidia</taxon>
    </lineage>
</organism>
<evidence type="ECO:0000256" key="2">
    <source>
        <dbReference type="SAM" id="MobiDB-lite"/>
    </source>
</evidence>
<accession>A0AAV9QCF9</accession>
<comment type="similarity">
    <text evidence="1">Belongs to the HSBP1 family.</text>
</comment>
<dbReference type="Gene3D" id="1.20.5.430">
    <property type="match status" value="1"/>
</dbReference>
<gene>
    <name evidence="3" type="ORF">LTR25_003662</name>
</gene>
<proteinExistence type="inferred from homology"/>
<feature type="region of interest" description="Disordered" evidence="2">
    <location>
        <begin position="1"/>
        <end position="28"/>
    </location>
</feature>
<dbReference type="Proteomes" id="UP001345827">
    <property type="component" value="Unassembled WGS sequence"/>
</dbReference>
<dbReference type="InterPro" id="IPR009643">
    <property type="entry name" value="HS1-bd"/>
</dbReference>
<dbReference type="EMBL" id="JAXLQG010000005">
    <property type="protein sequence ID" value="KAK5539957.1"/>
    <property type="molecule type" value="Genomic_DNA"/>
</dbReference>
<dbReference type="AlphaFoldDB" id="A0AAV9QCF9"/>
<evidence type="ECO:0000313" key="3">
    <source>
        <dbReference type="EMBL" id="KAK5539957.1"/>
    </source>
</evidence>
<protein>
    <recommendedName>
        <fullName evidence="5">Heat shock factor binding protein 1</fullName>
    </recommendedName>
</protein>
<name>A0AAV9QCF9_9PEZI</name>
<comment type="caution">
    <text evidence="3">The sequence shown here is derived from an EMBL/GenBank/DDBJ whole genome shotgun (WGS) entry which is preliminary data.</text>
</comment>